<keyword evidence="1" id="KW-0808">Transferase</keyword>
<gene>
    <name evidence="1" type="ORF">BpHYR1_022416</name>
</gene>
<name>A0A3M7QBT8_BRAPC</name>
<reference evidence="1 2" key="1">
    <citation type="journal article" date="2018" name="Sci. Rep.">
        <title>Genomic signatures of local adaptation to the degree of environmental predictability in rotifers.</title>
        <authorList>
            <person name="Franch-Gras L."/>
            <person name="Hahn C."/>
            <person name="Garcia-Roger E.M."/>
            <person name="Carmona M.J."/>
            <person name="Serra M."/>
            <person name="Gomez A."/>
        </authorList>
    </citation>
    <scope>NUCLEOTIDE SEQUENCE [LARGE SCALE GENOMIC DNA]</scope>
    <source>
        <strain evidence="1">HYR1</strain>
    </source>
</reference>
<evidence type="ECO:0000313" key="2">
    <source>
        <dbReference type="Proteomes" id="UP000276133"/>
    </source>
</evidence>
<dbReference type="GO" id="GO:0003964">
    <property type="term" value="F:RNA-directed DNA polymerase activity"/>
    <property type="evidence" value="ECO:0007669"/>
    <property type="project" value="UniProtKB-KW"/>
</dbReference>
<keyword evidence="2" id="KW-1185">Reference proteome</keyword>
<protein>
    <submittedName>
        <fullName evidence="1">RNA-directed DNA polymerase from mobile element jockey-like</fullName>
    </submittedName>
</protein>
<sequence length="221" mass="25012">MAKYHLVKLFADDSKLIATIRSTRDLSTLKHDLDTLSEWSNTWPMFFNVRKCKAMKFSRSGKNIFAQSELLIGDDESRSALAFVDTEKDLGVRFHRRVRGDLIQMFKFTKGINEVGWVYPPVPASSLSQPGPASGIRDHARRLSGQTSTKCLQRANTFTNRIVNEWNALPATLTDADSVNKFKNRYDAFRSTFSILLSMCYVQGATIGDLIVGHFRKLVLL</sequence>
<organism evidence="1 2">
    <name type="scientific">Brachionus plicatilis</name>
    <name type="common">Marine rotifer</name>
    <name type="synonym">Brachionus muelleri</name>
    <dbReference type="NCBI Taxonomy" id="10195"/>
    <lineage>
        <taxon>Eukaryota</taxon>
        <taxon>Metazoa</taxon>
        <taxon>Spiralia</taxon>
        <taxon>Gnathifera</taxon>
        <taxon>Rotifera</taxon>
        <taxon>Eurotatoria</taxon>
        <taxon>Monogononta</taxon>
        <taxon>Pseudotrocha</taxon>
        <taxon>Ploima</taxon>
        <taxon>Brachionidae</taxon>
        <taxon>Brachionus</taxon>
    </lineage>
</organism>
<comment type="caution">
    <text evidence="1">The sequence shown here is derived from an EMBL/GenBank/DDBJ whole genome shotgun (WGS) entry which is preliminary data.</text>
</comment>
<dbReference type="Proteomes" id="UP000276133">
    <property type="component" value="Unassembled WGS sequence"/>
</dbReference>
<evidence type="ECO:0000313" key="1">
    <source>
        <dbReference type="EMBL" id="RNA08624.1"/>
    </source>
</evidence>
<accession>A0A3M7QBT8</accession>
<keyword evidence="1" id="KW-0548">Nucleotidyltransferase</keyword>
<keyword evidence="1" id="KW-0695">RNA-directed DNA polymerase</keyword>
<dbReference type="EMBL" id="REGN01006685">
    <property type="protein sequence ID" value="RNA08624.1"/>
    <property type="molecule type" value="Genomic_DNA"/>
</dbReference>
<dbReference type="AlphaFoldDB" id="A0A3M7QBT8"/>
<proteinExistence type="predicted"/>
<dbReference type="OrthoDB" id="6378258at2759"/>